<evidence type="ECO:0000256" key="2">
    <source>
        <dbReference type="SAM" id="MobiDB-lite"/>
    </source>
</evidence>
<dbReference type="Pfam" id="PF00047">
    <property type="entry name" value="ig"/>
    <property type="match status" value="1"/>
</dbReference>
<keyword evidence="1" id="KW-0393">Immunoglobulin domain</keyword>
<dbReference type="EMBL" id="KQ459449">
    <property type="protein sequence ID" value="KPJ00918.1"/>
    <property type="molecule type" value="Genomic_DNA"/>
</dbReference>
<dbReference type="GO" id="GO:0007411">
    <property type="term" value="P:axon guidance"/>
    <property type="evidence" value="ECO:0007669"/>
    <property type="project" value="TreeGrafter"/>
</dbReference>
<keyword evidence="6" id="KW-1185">Reference proteome</keyword>
<evidence type="ECO:0000256" key="1">
    <source>
        <dbReference type="ARBA" id="ARBA00023319"/>
    </source>
</evidence>
<dbReference type="InterPro" id="IPR013783">
    <property type="entry name" value="Ig-like_fold"/>
</dbReference>
<dbReference type="GO" id="GO:0030424">
    <property type="term" value="C:axon"/>
    <property type="evidence" value="ECO:0007669"/>
    <property type="project" value="TreeGrafter"/>
</dbReference>
<dbReference type="PROSITE" id="PS50835">
    <property type="entry name" value="IG_LIKE"/>
    <property type="match status" value="2"/>
</dbReference>
<dbReference type="STRING" id="66420.A0A0N1IN03"/>
<dbReference type="AlphaFoldDB" id="A0A0N1IN03"/>
<keyword evidence="3" id="KW-0812">Transmembrane</keyword>
<accession>A0A0N1IN03</accession>
<dbReference type="InterPro" id="IPR007110">
    <property type="entry name" value="Ig-like_dom"/>
</dbReference>
<keyword evidence="3" id="KW-1133">Transmembrane helix</keyword>
<evidence type="ECO:0000259" key="4">
    <source>
        <dbReference type="PROSITE" id="PS50835"/>
    </source>
</evidence>
<feature type="region of interest" description="Disordered" evidence="2">
    <location>
        <begin position="120"/>
        <end position="140"/>
    </location>
</feature>
<dbReference type="PANTHER" id="PTHR10075:SF100">
    <property type="entry name" value="FASCICLIN-2"/>
    <property type="match status" value="1"/>
</dbReference>
<name>A0A0N1IN03_PAPXU</name>
<keyword evidence="3" id="KW-0472">Membrane</keyword>
<dbReference type="GO" id="GO:0070593">
    <property type="term" value="P:dendrite self-avoidance"/>
    <property type="evidence" value="ECO:0007669"/>
    <property type="project" value="TreeGrafter"/>
</dbReference>
<dbReference type="Proteomes" id="UP000053268">
    <property type="component" value="Unassembled WGS sequence"/>
</dbReference>
<dbReference type="CDD" id="cd00096">
    <property type="entry name" value="Ig"/>
    <property type="match status" value="1"/>
</dbReference>
<dbReference type="InterPro" id="IPR003598">
    <property type="entry name" value="Ig_sub2"/>
</dbReference>
<dbReference type="InterPro" id="IPR013151">
    <property type="entry name" value="Immunoglobulin_dom"/>
</dbReference>
<dbReference type="Gene3D" id="2.60.40.10">
    <property type="entry name" value="Immunoglobulins"/>
    <property type="match status" value="3"/>
</dbReference>
<dbReference type="SMART" id="SM00409">
    <property type="entry name" value="IG"/>
    <property type="match status" value="3"/>
</dbReference>
<evidence type="ECO:0000313" key="6">
    <source>
        <dbReference type="Proteomes" id="UP000053268"/>
    </source>
</evidence>
<dbReference type="PANTHER" id="PTHR10075">
    <property type="entry name" value="BASIGIN RELATED"/>
    <property type="match status" value="1"/>
</dbReference>
<dbReference type="Pfam" id="PF07679">
    <property type="entry name" value="I-set"/>
    <property type="match status" value="1"/>
</dbReference>
<evidence type="ECO:0000313" key="5">
    <source>
        <dbReference type="EMBL" id="KPJ00918.1"/>
    </source>
</evidence>
<organism evidence="5 6">
    <name type="scientific">Papilio xuthus</name>
    <name type="common">Asian swallowtail butterfly</name>
    <dbReference type="NCBI Taxonomy" id="66420"/>
    <lineage>
        <taxon>Eukaryota</taxon>
        <taxon>Metazoa</taxon>
        <taxon>Ecdysozoa</taxon>
        <taxon>Arthropoda</taxon>
        <taxon>Hexapoda</taxon>
        <taxon>Insecta</taxon>
        <taxon>Pterygota</taxon>
        <taxon>Neoptera</taxon>
        <taxon>Endopterygota</taxon>
        <taxon>Lepidoptera</taxon>
        <taxon>Glossata</taxon>
        <taxon>Ditrysia</taxon>
        <taxon>Papilionoidea</taxon>
        <taxon>Papilionidae</taxon>
        <taxon>Papilioninae</taxon>
        <taxon>Papilio</taxon>
    </lineage>
</organism>
<protein>
    <submittedName>
        <fullName evidence="5">Basigin</fullName>
    </submittedName>
</protein>
<dbReference type="InterPro" id="IPR003599">
    <property type="entry name" value="Ig_sub"/>
</dbReference>
<dbReference type="InterPro" id="IPR013098">
    <property type="entry name" value="Ig_I-set"/>
</dbReference>
<dbReference type="InterPro" id="IPR036179">
    <property type="entry name" value="Ig-like_dom_sf"/>
</dbReference>
<dbReference type="GO" id="GO:0005886">
    <property type="term" value="C:plasma membrane"/>
    <property type="evidence" value="ECO:0007669"/>
    <property type="project" value="TreeGrafter"/>
</dbReference>
<dbReference type="SMART" id="SM00408">
    <property type="entry name" value="IGc2"/>
    <property type="match status" value="3"/>
</dbReference>
<dbReference type="GO" id="GO:0098632">
    <property type="term" value="F:cell-cell adhesion mediator activity"/>
    <property type="evidence" value="ECO:0007669"/>
    <property type="project" value="TreeGrafter"/>
</dbReference>
<evidence type="ECO:0000256" key="3">
    <source>
        <dbReference type="SAM" id="Phobius"/>
    </source>
</evidence>
<feature type="transmembrane region" description="Helical" evidence="3">
    <location>
        <begin position="6"/>
        <end position="30"/>
    </location>
</feature>
<dbReference type="GO" id="GO:0007156">
    <property type="term" value="P:homophilic cell adhesion via plasma membrane adhesion molecules"/>
    <property type="evidence" value="ECO:0007669"/>
    <property type="project" value="TreeGrafter"/>
</dbReference>
<dbReference type="SUPFAM" id="SSF48726">
    <property type="entry name" value="Immunoglobulin"/>
    <property type="match status" value="3"/>
</dbReference>
<sequence length="497" mass="54250">MIPIISVAAVCGVLVVVLVVLVVVVVVAMVRYTIVRWVMKFLFKTVDCEIGAAMPRSSLWMPLALAYLFLATALPANAQSAGEGVGVGVAEEEPRVSVTAGAPLELECRLRPEQPAQWRLEGAPLPPDLRPAPEAPAPDGRLATRLHAPAARAHHAGLYTCSADGRRGPRVRVVVLPPPEEAGAGPAAAGTAAARAVPLLACSRRRRSEESEGKETLFDVRSNITLNCALANPDGVPYVWTKNDTNIEQVSDLKGRYQMERGGAELVVQHSVEDDFGNYTCALSGRADPPPQRWTLRGRTFAKLPANSNVVEGQKLKLQCKVVGKPYPRVVWTVSNSTEEEGEGVEVRLALGDRVTLRRSEQGAEDGELVLETVQRSDAGRYACAAPLPGAGAPHRAATTLHVKDMYAALWPFLGICFEVFVLCTIILVYEKRRTKPDLDDSDTDNHDQSVHAQLYSYFITSYIKNQTYSYNNLINYRRDNFTSQVNDKSSLSTHNK</sequence>
<feature type="domain" description="Ig-like" evidence="4">
    <location>
        <begin position="291"/>
        <end position="400"/>
    </location>
</feature>
<feature type="domain" description="Ig-like" evidence="4">
    <location>
        <begin position="198"/>
        <end position="284"/>
    </location>
</feature>
<reference evidence="5 6" key="1">
    <citation type="journal article" date="2015" name="Nat. Commun.">
        <title>Outbred genome sequencing and CRISPR/Cas9 gene editing in butterflies.</title>
        <authorList>
            <person name="Li X."/>
            <person name="Fan D."/>
            <person name="Zhang W."/>
            <person name="Liu G."/>
            <person name="Zhang L."/>
            <person name="Zhao L."/>
            <person name="Fang X."/>
            <person name="Chen L."/>
            <person name="Dong Y."/>
            <person name="Chen Y."/>
            <person name="Ding Y."/>
            <person name="Zhao R."/>
            <person name="Feng M."/>
            <person name="Zhu Y."/>
            <person name="Feng Y."/>
            <person name="Jiang X."/>
            <person name="Zhu D."/>
            <person name="Xiang H."/>
            <person name="Feng X."/>
            <person name="Li S."/>
            <person name="Wang J."/>
            <person name="Zhang G."/>
            <person name="Kronforst M.R."/>
            <person name="Wang W."/>
        </authorList>
    </citation>
    <scope>NUCLEOTIDE SEQUENCE [LARGE SCALE GENOMIC DNA]</scope>
    <source>
        <strain evidence="5">Ya'a_city_454_Px</strain>
        <tissue evidence="5">Whole body</tissue>
    </source>
</reference>
<feature type="transmembrane region" description="Helical" evidence="3">
    <location>
        <begin position="409"/>
        <end position="430"/>
    </location>
</feature>
<proteinExistence type="predicted"/>
<gene>
    <name evidence="5" type="ORF">RR46_01397</name>
</gene>
<feature type="compositionally biased region" description="Pro residues" evidence="2">
    <location>
        <begin position="124"/>
        <end position="136"/>
    </location>
</feature>